<keyword evidence="2" id="KW-0723">Serine/threonine-protein kinase</keyword>
<dbReference type="Pfam" id="PF00069">
    <property type="entry name" value="Pkinase"/>
    <property type="match status" value="1"/>
</dbReference>
<dbReference type="GO" id="GO:0004674">
    <property type="term" value="F:protein serine/threonine kinase activity"/>
    <property type="evidence" value="ECO:0007669"/>
    <property type="project" value="UniProtKB-KW"/>
</dbReference>
<dbReference type="PROSITE" id="PS00108">
    <property type="entry name" value="PROTEIN_KINASE_ST"/>
    <property type="match status" value="1"/>
</dbReference>
<dbReference type="SMART" id="SM00220">
    <property type="entry name" value="S_TKc"/>
    <property type="match status" value="1"/>
</dbReference>
<keyword evidence="6 9" id="KW-0067">ATP-binding</keyword>
<feature type="compositionally biased region" description="Polar residues" evidence="10">
    <location>
        <begin position="623"/>
        <end position="662"/>
    </location>
</feature>
<comment type="catalytic activity">
    <reaction evidence="8">
        <text>L-seryl-[protein] + ATP = O-phospho-L-seryl-[protein] + ADP + H(+)</text>
        <dbReference type="Rhea" id="RHEA:17989"/>
        <dbReference type="Rhea" id="RHEA-COMP:9863"/>
        <dbReference type="Rhea" id="RHEA-COMP:11604"/>
        <dbReference type="ChEBI" id="CHEBI:15378"/>
        <dbReference type="ChEBI" id="CHEBI:29999"/>
        <dbReference type="ChEBI" id="CHEBI:30616"/>
        <dbReference type="ChEBI" id="CHEBI:83421"/>
        <dbReference type="ChEBI" id="CHEBI:456216"/>
        <dbReference type="EC" id="2.7.11.1"/>
    </reaction>
</comment>
<dbReference type="PANTHER" id="PTHR24343:SF137">
    <property type="entry name" value="SERINE_THREONINE-PROTEIN KINASE HRK1"/>
    <property type="match status" value="1"/>
</dbReference>
<dbReference type="InterPro" id="IPR008271">
    <property type="entry name" value="Ser/Thr_kinase_AS"/>
</dbReference>
<dbReference type="AlphaFoldDB" id="A0A2C5ZPY2"/>
<keyword evidence="3" id="KW-0808">Transferase</keyword>
<evidence type="ECO:0000313" key="13">
    <source>
        <dbReference type="Proteomes" id="UP000224854"/>
    </source>
</evidence>
<dbReference type="SUPFAM" id="SSF56112">
    <property type="entry name" value="Protein kinase-like (PK-like)"/>
    <property type="match status" value="1"/>
</dbReference>
<name>A0A2C5ZPY2_9HYPO</name>
<feature type="region of interest" description="Disordered" evidence="10">
    <location>
        <begin position="623"/>
        <end position="686"/>
    </location>
</feature>
<accession>A0A2C5ZPY2</accession>
<dbReference type="GO" id="GO:0005524">
    <property type="term" value="F:ATP binding"/>
    <property type="evidence" value="ECO:0007669"/>
    <property type="project" value="UniProtKB-UniRule"/>
</dbReference>
<dbReference type="InterPro" id="IPR011009">
    <property type="entry name" value="Kinase-like_dom_sf"/>
</dbReference>
<feature type="compositionally biased region" description="Polar residues" evidence="10">
    <location>
        <begin position="239"/>
        <end position="252"/>
    </location>
</feature>
<dbReference type="OrthoDB" id="6513151at2759"/>
<feature type="region of interest" description="Disordered" evidence="10">
    <location>
        <begin position="1"/>
        <end position="72"/>
    </location>
</feature>
<dbReference type="PROSITE" id="PS50011">
    <property type="entry name" value="PROTEIN_KINASE_DOM"/>
    <property type="match status" value="1"/>
</dbReference>
<evidence type="ECO:0000256" key="3">
    <source>
        <dbReference type="ARBA" id="ARBA00022679"/>
    </source>
</evidence>
<comment type="caution">
    <text evidence="12">The sequence shown here is derived from an EMBL/GenBank/DDBJ whole genome shotgun (WGS) entry which is preliminary data.</text>
</comment>
<proteinExistence type="predicted"/>
<feature type="compositionally biased region" description="Low complexity" evidence="10">
    <location>
        <begin position="296"/>
        <end position="306"/>
    </location>
</feature>
<evidence type="ECO:0000259" key="11">
    <source>
        <dbReference type="PROSITE" id="PS50011"/>
    </source>
</evidence>
<evidence type="ECO:0000256" key="10">
    <source>
        <dbReference type="SAM" id="MobiDB-lite"/>
    </source>
</evidence>
<feature type="compositionally biased region" description="Polar residues" evidence="10">
    <location>
        <begin position="1"/>
        <end position="14"/>
    </location>
</feature>
<feature type="region of interest" description="Disordered" evidence="10">
    <location>
        <begin position="345"/>
        <end position="369"/>
    </location>
</feature>
<evidence type="ECO:0000256" key="8">
    <source>
        <dbReference type="ARBA" id="ARBA00048679"/>
    </source>
</evidence>
<feature type="compositionally biased region" description="Polar residues" evidence="10">
    <location>
        <begin position="204"/>
        <end position="217"/>
    </location>
</feature>
<dbReference type="InterPro" id="IPR017441">
    <property type="entry name" value="Protein_kinase_ATP_BS"/>
</dbReference>
<reference evidence="12 13" key="1">
    <citation type="submission" date="2017-06" db="EMBL/GenBank/DDBJ databases">
        <title>Ant-infecting Ophiocordyceps genomes reveal a high diversity of potential behavioral manipulation genes and a possible major role for enterotoxins.</title>
        <authorList>
            <person name="De Bekker C."/>
            <person name="Evans H.C."/>
            <person name="Brachmann A."/>
            <person name="Hughes D.P."/>
        </authorList>
    </citation>
    <scope>NUCLEOTIDE SEQUENCE [LARGE SCALE GENOMIC DNA]</scope>
    <source>
        <strain evidence="12 13">1348a</strain>
    </source>
</reference>
<dbReference type="Proteomes" id="UP000224854">
    <property type="component" value="Unassembled WGS sequence"/>
</dbReference>
<feature type="domain" description="Protein kinase" evidence="11">
    <location>
        <begin position="382"/>
        <end position="760"/>
    </location>
</feature>
<gene>
    <name evidence="12" type="ORF">CDD82_7648</name>
</gene>
<evidence type="ECO:0000256" key="7">
    <source>
        <dbReference type="ARBA" id="ARBA00047899"/>
    </source>
</evidence>
<feature type="compositionally biased region" description="Low complexity" evidence="10">
    <location>
        <begin position="137"/>
        <end position="154"/>
    </location>
</feature>
<evidence type="ECO:0000256" key="9">
    <source>
        <dbReference type="PROSITE-ProRule" id="PRU10141"/>
    </source>
</evidence>
<dbReference type="PROSITE" id="PS00107">
    <property type="entry name" value="PROTEIN_KINASE_ATP"/>
    <property type="match status" value="1"/>
</dbReference>
<evidence type="ECO:0000313" key="12">
    <source>
        <dbReference type="EMBL" id="PHH81892.1"/>
    </source>
</evidence>
<dbReference type="Gene3D" id="3.30.200.20">
    <property type="entry name" value="Phosphorylase Kinase, domain 1"/>
    <property type="match status" value="1"/>
</dbReference>
<feature type="compositionally biased region" description="Basic and acidic residues" evidence="10">
    <location>
        <begin position="112"/>
        <end position="123"/>
    </location>
</feature>
<feature type="compositionally biased region" description="Polar residues" evidence="10">
    <location>
        <begin position="671"/>
        <end position="686"/>
    </location>
</feature>
<keyword evidence="4 9" id="KW-0547">Nucleotide-binding</keyword>
<dbReference type="PANTHER" id="PTHR24343">
    <property type="entry name" value="SERINE/THREONINE KINASE"/>
    <property type="match status" value="1"/>
</dbReference>
<sequence>MATRSTPDGQQTSPAGGGEAASDCRLAQPQSPRPGASRNGDSPRSSAPAVRFSSAVQEISPQEPVASNHVSSPVTADQLQAFTKSLHGRPLQERRMNTFQFEAFSLPPSRVPSHEDESPDSTRHPTPTSSRLHSPHGSPRLSSLASPPLTPAGSDPSVQGEKNHRRASGDRSALVNEPSAITPQSTSSHEKSQKSHRRPHPQRPVSSDQVMVRSSSAEGHKGHRQGMFSVGPGSVPVSREQSPSRASASQLFSRPVIPGADINDPYAKGRRPPPQQNVNRRSIDARFLFSRKKGHGSSCGSKSSQSENKRSSGFFGSKSISESADAASVNGSQQGSMADLKRFFRKSDKKRDSSPASSKATSSRLSAQLPFGEEHGLTSKYGKLGRVLGQGAGGSVRVMKRKEDGTIFAVKEFRARYTHEAERDYNKKVTAEFCIGSTLHHGNIIETLDIFREKGRWFEVMEFAPYDLFACVMSGRMTREEVKCCFLQILNGVTYLHSVGLAHRDLKLDNVVVSDRGIMKIIDFGSAHVFKYPFEASIDPAQGVVGSDPYLAPEVYENMLYEAQAVDIWSLAIIFCCMTLRRFPWKKPRQSDNSFKLFCAKPTPEFDPRRLFNLDVTEISNAASQHAPSSASMESAPQTPTSTAGPSENTPMTTPVNGSASTLEVPRNDHVSTPTTPHGDNSTQNKGKGAWCSCALHFADNLDIVKLIPEPEAERKDVILGPWRVLRLLPRETRYIIYRMLDTNPKTRATMAEIVAEPWVADTVICQQMDDGEVLSAADHGHVLEPPASPSKKSN</sequence>
<dbReference type="EC" id="2.7.11.1" evidence="1"/>
<evidence type="ECO:0000256" key="6">
    <source>
        <dbReference type="ARBA" id="ARBA00022840"/>
    </source>
</evidence>
<protein>
    <recommendedName>
        <fullName evidence="1">non-specific serine/threonine protein kinase</fullName>
        <ecNumber evidence="1">2.7.11.1</ecNumber>
    </recommendedName>
</protein>
<keyword evidence="13" id="KW-1185">Reference proteome</keyword>
<evidence type="ECO:0000256" key="4">
    <source>
        <dbReference type="ARBA" id="ARBA00022741"/>
    </source>
</evidence>
<dbReference type="InterPro" id="IPR000719">
    <property type="entry name" value="Prot_kinase_dom"/>
</dbReference>
<feature type="binding site" evidence="9">
    <location>
        <position position="411"/>
    </location>
    <ligand>
        <name>ATP</name>
        <dbReference type="ChEBI" id="CHEBI:30616"/>
    </ligand>
</feature>
<evidence type="ECO:0000256" key="5">
    <source>
        <dbReference type="ARBA" id="ARBA00022777"/>
    </source>
</evidence>
<dbReference type="GO" id="GO:0005829">
    <property type="term" value="C:cytosol"/>
    <property type="evidence" value="ECO:0007669"/>
    <property type="project" value="TreeGrafter"/>
</dbReference>
<feature type="region of interest" description="Disordered" evidence="10">
    <location>
        <begin position="87"/>
        <end position="316"/>
    </location>
</feature>
<evidence type="ECO:0000256" key="2">
    <source>
        <dbReference type="ARBA" id="ARBA00022527"/>
    </source>
</evidence>
<keyword evidence="5" id="KW-0418">Kinase</keyword>
<feature type="compositionally biased region" description="Low complexity" evidence="10">
    <location>
        <begin position="354"/>
        <end position="367"/>
    </location>
</feature>
<evidence type="ECO:0000256" key="1">
    <source>
        <dbReference type="ARBA" id="ARBA00012513"/>
    </source>
</evidence>
<organism evidence="12 13">
    <name type="scientific">Ophiocordyceps australis</name>
    <dbReference type="NCBI Taxonomy" id="1399860"/>
    <lineage>
        <taxon>Eukaryota</taxon>
        <taxon>Fungi</taxon>
        <taxon>Dikarya</taxon>
        <taxon>Ascomycota</taxon>
        <taxon>Pezizomycotina</taxon>
        <taxon>Sordariomycetes</taxon>
        <taxon>Hypocreomycetidae</taxon>
        <taxon>Hypocreales</taxon>
        <taxon>Ophiocordycipitaceae</taxon>
        <taxon>Ophiocordyceps</taxon>
    </lineage>
</organism>
<dbReference type="EMBL" id="NJEU01000091">
    <property type="protein sequence ID" value="PHH81892.1"/>
    <property type="molecule type" value="Genomic_DNA"/>
</dbReference>
<dbReference type="Gene3D" id="1.10.510.10">
    <property type="entry name" value="Transferase(Phosphotransferase) domain 1"/>
    <property type="match status" value="1"/>
</dbReference>
<comment type="catalytic activity">
    <reaction evidence="7">
        <text>L-threonyl-[protein] + ATP = O-phospho-L-threonyl-[protein] + ADP + H(+)</text>
        <dbReference type="Rhea" id="RHEA:46608"/>
        <dbReference type="Rhea" id="RHEA-COMP:11060"/>
        <dbReference type="Rhea" id="RHEA-COMP:11605"/>
        <dbReference type="ChEBI" id="CHEBI:15378"/>
        <dbReference type="ChEBI" id="CHEBI:30013"/>
        <dbReference type="ChEBI" id="CHEBI:30616"/>
        <dbReference type="ChEBI" id="CHEBI:61977"/>
        <dbReference type="ChEBI" id="CHEBI:456216"/>
        <dbReference type="EC" id="2.7.11.1"/>
    </reaction>
</comment>